<dbReference type="OrthoDB" id="6247875at2759"/>
<evidence type="ECO:0000313" key="1">
    <source>
        <dbReference type="Proteomes" id="UP000504615"/>
    </source>
</evidence>
<dbReference type="RefSeq" id="XP_025074412.1">
    <property type="nucleotide sequence ID" value="XM_025218627.1"/>
</dbReference>
<dbReference type="AlphaFoldDB" id="A0A8N1S8G5"/>
<sequence length="200" mass="23269">MDSIAKYTALLSFDWDDREQYDKNKKKMDVYATVKKKKQNNVSCFSQISSEAYLTFPFLLPFSPKSHSILEANAIHGFTDEQLVSHILPNECCWFTRNGHVINRIPDSFLTCRALLDYSAQREWIRQKVAVPHPTEFSILLDNRNMGERIFNNPVRQNHAVGTNEINDHDILRECKIANLKVEKDSLVGSNRYEFNEKKN</sequence>
<accession>A0A8N1S8G5</accession>
<dbReference type="GeneID" id="112552746"/>
<protein>
    <submittedName>
        <fullName evidence="2">Uncharacterized protein LOC112552746</fullName>
    </submittedName>
</protein>
<keyword evidence="1" id="KW-1185">Reference proteome</keyword>
<proteinExistence type="predicted"/>
<dbReference type="Proteomes" id="UP000504615">
    <property type="component" value="Unplaced"/>
</dbReference>
<reference evidence="2" key="1">
    <citation type="submission" date="2025-08" db="UniProtKB">
        <authorList>
            <consortium name="RefSeq"/>
        </authorList>
    </citation>
    <scope>IDENTIFICATION</scope>
</reference>
<organism evidence="1 2">
    <name type="scientific">Pogonomyrmex barbatus</name>
    <name type="common">red harvester ant</name>
    <dbReference type="NCBI Taxonomy" id="144034"/>
    <lineage>
        <taxon>Eukaryota</taxon>
        <taxon>Metazoa</taxon>
        <taxon>Ecdysozoa</taxon>
        <taxon>Arthropoda</taxon>
        <taxon>Hexapoda</taxon>
        <taxon>Insecta</taxon>
        <taxon>Pterygota</taxon>
        <taxon>Neoptera</taxon>
        <taxon>Endopterygota</taxon>
        <taxon>Hymenoptera</taxon>
        <taxon>Apocrita</taxon>
        <taxon>Aculeata</taxon>
        <taxon>Formicoidea</taxon>
        <taxon>Formicidae</taxon>
        <taxon>Myrmicinae</taxon>
        <taxon>Pogonomyrmex</taxon>
    </lineage>
</organism>
<gene>
    <name evidence="2" type="primary">LOC112552746</name>
</gene>
<name>A0A8N1S8G5_9HYME</name>
<evidence type="ECO:0000313" key="2">
    <source>
        <dbReference type="RefSeq" id="XP_025074412.1"/>
    </source>
</evidence>